<sequence length="133" mass="15374">MIDIWGNMIFDRASRGISEFWWPRKLPIVVRRAWCVETAPYDGVAMVLISVQSFQDHSAALFWLFLQAWVMAMGSVWQCEAAPCWVVRNWTFLKLECRLMNECAQSVVCLLLAVWIVSSLLKINRTLWEGGFG</sequence>
<dbReference type="Gramene" id="Pp3c4_7190V3.1">
    <property type="protein sequence ID" value="Pp3c4_7190V3.1"/>
    <property type="gene ID" value="Pp3c4_7190"/>
</dbReference>
<dbReference type="AlphaFoldDB" id="A0A2K1KMJ4"/>
<reference evidence="2" key="3">
    <citation type="submission" date="2020-12" db="UniProtKB">
        <authorList>
            <consortium name="EnsemblPlants"/>
        </authorList>
    </citation>
    <scope>IDENTIFICATION</scope>
</reference>
<evidence type="ECO:0000313" key="1">
    <source>
        <dbReference type="EMBL" id="PNR54991.1"/>
    </source>
</evidence>
<organism evidence="1">
    <name type="scientific">Physcomitrium patens</name>
    <name type="common">Spreading-leaved earth moss</name>
    <name type="synonym">Physcomitrella patens</name>
    <dbReference type="NCBI Taxonomy" id="3218"/>
    <lineage>
        <taxon>Eukaryota</taxon>
        <taxon>Viridiplantae</taxon>
        <taxon>Streptophyta</taxon>
        <taxon>Embryophyta</taxon>
        <taxon>Bryophyta</taxon>
        <taxon>Bryophytina</taxon>
        <taxon>Bryopsida</taxon>
        <taxon>Funariidae</taxon>
        <taxon>Funariales</taxon>
        <taxon>Funariaceae</taxon>
        <taxon>Physcomitrium</taxon>
    </lineage>
</organism>
<dbReference type="EMBL" id="ABEU02000004">
    <property type="protein sequence ID" value="PNR54991.1"/>
    <property type="molecule type" value="Genomic_DNA"/>
</dbReference>
<keyword evidence="3" id="KW-1185">Reference proteome</keyword>
<gene>
    <name evidence="1" type="ORF">PHYPA_005884</name>
</gene>
<dbReference type="EnsemblPlants" id="Pp3c4_7190V3.1">
    <property type="protein sequence ID" value="Pp3c4_7190V3.1"/>
    <property type="gene ID" value="Pp3c4_7190"/>
</dbReference>
<dbReference type="PaxDb" id="3218-PP1S143_67V6.1"/>
<evidence type="ECO:0000313" key="2">
    <source>
        <dbReference type="EnsemblPlants" id="Pp3c4_7190V3.1"/>
    </source>
</evidence>
<protein>
    <submittedName>
        <fullName evidence="1 2">Uncharacterized protein</fullName>
    </submittedName>
</protein>
<accession>A0A2K1KMJ4</accession>
<dbReference type="InParanoid" id="A0A2K1KMJ4"/>
<name>A0A2K1KMJ4_PHYPA</name>
<reference evidence="1 3" key="1">
    <citation type="journal article" date="2008" name="Science">
        <title>The Physcomitrella genome reveals evolutionary insights into the conquest of land by plants.</title>
        <authorList>
            <person name="Rensing S."/>
            <person name="Lang D."/>
            <person name="Zimmer A."/>
            <person name="Terry A."/>
            <person name="Salamov A."/>
            <person name="Shapiro H."/>
            <person name="Nishiyama T."/>
            <person name="Perroud P.-F."/>
            <person name="Lindquist E."/>
            <person name="Kamisugi Y."/>
            <person name="Tanahashi T."/>
            <person name="Sakakibara K."/>
            <person name="Fujita T."/>
            <person name="Oishi K."/>
            <person name="Shin-I T."/>
            <person name="Kuroki Y."/>
            <person name="Toyoda A."/>
            <person name="Suzuki Y."/>
            <person name="Hashimoto A."/>
            <person name="Yamaguchi K."/>
            <person name="Sugano A."/>
            <person name="Kohara Y."/>
            <person name="Fujiyama A."/>
            <person name="Anterola A."/>
            <person name="Aoki S."/>
            <person name="Ashton N."/>
            <person name="Barbazuk W.B."/>
            <person name="Barker E."/>
            <person name="Bennetzen J."/>
            <person name="Bezanilla M."/>
            <person name="Blankenship R."/>
            <person name="Cho S.H."/>
            <person name="Dutcher S."/>
            <person name="Estelle M."/>
            <person name="Fawcett J.A."/>
            <person name="Gundlach H."/>
            <person name="Hanada K."/>
            <person name="Heyl A."/>
            <person name="Hicks K.A."/>
            <person name="Hugh J."/>
            <person name="Lohr M."/>
            <person name="Mayer K."/>
            <person name="Melkozernov A."/>
            <person name="Murata T."/>
            <person name="Nelson D."/>
            <person name="Pils B."/>
            <person name="Prigge M."/>
            <person name="Reiss B."/>
            <person name="Renner T."/>
            <person name="Rombauts S."/>
            <person name="Rushton P."/>
            <person name="Sanderfoot A."/>
            <person name="Schween G."/>
            <person name="Shiu S.-H."/>
            <person name="Stueber K."/>
            <person name="Theodoulou F.L."/>
            <person name="Tu H."/>
            <person name="Van de Peer Y."/>
            <person name="Verrier P.J."/>
            <person name="Waters E."/>
            <person name="Wood A."/>
            <person name="Yang L."/>
            <person name="Cove D."/>
            <person name="Cuming A."/>
            <person name="Hasebe M."/>
            <person name="Lucas S."/>
            <person name="Mishler D.B."/>
            <person name="Reski R."/>
            <person name="Grigoriev I."/>
            <person name="Quatrano R.S."/>
            <person name="Boore J.L."/>
        </authorList>
    </citation>
    <scope>NUCLEOTIDE SEQUENCE [LARGE SCALE GENOMIC DNA]</scope>
    <source>
        <strain evidence="2 3">cv. Gransden 2004</strain>
    </source>
</reference>
<proteinExistence type="predicted"/>
<evidence type="ECO:0000313" key="3">
    <source>
        <dbReference type="Proteomes" id="UP000006727"/>
    </source>
</evidence>
<dbReference type="Proteomes" id="UP000006727">
    <property type="component" value="Chromosome 4"/>
</dbReference>
<reference evidence="1 3" key="2">
    <citation type="journal article" date="2018" name="Plant J.">
        <title>The Physcomitrella patens chromosome-scale assembly reveals moss genome structure and evolution.</title>
        <authorList>
            <person name="Lang D."/>
            <person name="Ullrich K.K."/>
            <person name="Murat F."/>
            <person name="Fuchs J."/>
            <person name="Jenkins J."/>
            <person name="Haas F.B."/>
            <person name="Piednoel M."/>
            <person name="Gundlach H."/>
            <person name="Van Bel M."/>
            <person name="Meyberg R."/>
            <person name="Vives C."/>
            <person name="Morata J."/>
            <person name="Symeonidi A."/>
            <person name="Hiss M."/>
            <person name="Muchero W."/>
            <person name="Kamisugi Y."/>
            <person name="Saleh O."/>
            <person name="Blanc G."/>
            <person name="Decker E.L."/>
            <person name="van Gessel N."/>
            <person name="Grimwood J."/>
            <person name="Hayes R.D."/>
            <person name="Graham S.W."/>
            <person name="Gunter L.E."/>
            <person name="McDaniel S.F."/>
            <person name="Hoernstein S.N.W."/>
            <person name="Larsson A."/>
            <person name="Li F.W."/>
            <person name="Perroud P.F."/>
            <person name="Phillips J."/>
            <person name="Ranjan P."/>
            <person name="Rokshar D.S."/>
            <person name="Rothfels C.J."/>
            <person name="Schneider L."/>
            <person name="Shu S."/>
            <person name="Stevenson D.W."/>
            <person name="Thummler F."/>
            <person name="Tillich M."/>
            <person name="Villarreal Aguilar J.C."/>
            <person name="Widiez T."/>
            <person name="Wong G.K."/>
            <person name="Wymore A."/>
            <person name="Zhang Y."/>
            <person name="Zimmer A.D."/>
            <person name="Quatrano R.S."/>
            <person name="Mayer K.F.X."/>
            <person name="Goodstein D."/>
            <person name="Casacuberta J.M."/>
            <person name="Vandepoele K."/>
            <person name="Reski R."/>
            <person name="Cuming A.C."/>
            <person name="Tuskan G.A."/>
            <person name="Maumus F."/>
            <person name="Salse J."/>
            <person name="Schmutz J."/>
            <person name="Rensing S.A."/>
        </authorList>
    </citation>
    <scope>NUCLEOTIDE SEQUENCE [LARGE SCALE GENOMIC DNA]</scope>
    <source>
        <strain evidence="2 3">cv. Gransden 2004</strain>
    </source>
</reference>